<proteinExistence type="predicted"/>
<protein>
    <submittedName>
        <fullName evidence="1">I-spanin</fullName>
    </submittedName>
</protein>
<evidence type="ECO:0000313" key="1">
    <source>
        <dbReference type="EMBL" id="QPB09406.1"/>
    </source>
</evidence>
<name>A0A873WIV0_9CAUD</name>
<sequence>MTAGARTFIAGVIALAVAGVVIAIQHARLVDAGQRVDDLARALRDRTAERDAARRDVKVVTQYVDRVQVVREKGDTIIKEVPVYVDREADRACVIPVGFVRVHNGAAANMPVGDPGSADAAPSGVALSAVAATVASNYTTCHENAEQLIALQARVRDGDEAHEESAP</sequence>
<keyword evidence="2" id="KW-1185">Reference proteome</keyword>
<accession>A0A873WIV0</accession>
<dbReference type="Proteomes" id="UP000663463">
    <property type="component" value="Segment"/>
</dbReference>
<evidence type="ECO:0000313" key="2">
    <source>
        <dbReference type="Proteomes" id="UP000663463"/>
    </source>
</evidence>
<reference evidence="1" key="1">
    <citation type="submission" date="2020-07" db="EMBL/GenBank/DDBJ databases">
        <title>Complete genome sequence of Burkholderia gladioli phage Mana.</title>
        <authorList>
            <person name="Godoy B.A."/>
            <person name="Yao G.W."/>
            <person name="Guadalupe Vizoso-Pinto M."/>
            <person name="Gonzalez C."/>
            <person name="Gill J."/>
            <person name="Liu M."/>
        </authorList>
    </citation>
    <scope>NUCLEOTIDE SEQUENCE</scope>
</reference>
<dbReference type="EMBL" id="MT701591">
    <property type="protein sequence ID" value="QPB09406.1"/>
    <property type="molecule type" value="Genomic_DNA"/>
</dbReference>
<gene>
    <name evidence="1" type="ORF">CPT_Mana_011</name>
</gene>
<organism evidence="1 2">
    <name type="scientific">Burkholderia phage Mana</name>
    <dbReference type="NCBI Taxonomy" id="2767578"/>
    <lineage>
        <taxon>Viruses</taxon>
        <taxon>Duplodnaviria</taxon>
        <taxon>Heunggongvirae</taxon>
        <taxon>Uroviricota</taxon>
        <taxon>Caudoviricetes</taxon>
        <taxon>Peduoviridae</taxon>
        <taxon>Aptresvirus</taxon>
        <taxon>Aptresvirus mana</taxon>
    </lineage>
</organism>